<dbReference type="InterPro" id="IPR041679">
    <property type="entry name" value="DNA2/NAM7-like_C"/>
</dbReference>
<dbReference type="GO" id="GO:0008270">
    <property type="term" value="F:zinc ion binding"/>
    <property type="evidence" value="ECO:0007669"/>
    <property type="project" value="UniProtKB-KW"/>
</dbReference>
<feature type="compositionally biased region" description="Polar residues" evidence="8">
    <location>
        <begin position="218"/>
        <end position="256"/>
    </location>
</feature>
<feature type="compositionally biased region" description="Polar residues" evidence="8">
    <location>
        <begin position="349"/>
        <end position="362"/>
    </location>
</feature>
<sequence length="2294" mass="263574">MADGNRNENPQKPPDLRLFLNDRKRRHQASENNAVNERRGYERNSSRLTPDRDRKRFKLDKSSDSGVTKFHRGQRIVERNTNNAGTIMHKDRMYQAGGYYSGRKQRRHFNMEVDRTRNIRHSSPSSAATFGTTQRRTIHGNDPNTTASSGRSVSLFSSNRHPSADFNTKKEREDYSFKLQDQRGMPEIDEYPSRKHQWPDLRSTMHDDRAQTSRRAPPSSTATLGTAQRGNLHRNVQNATASSEISTSTFQSNSLSCAEFNPRRQRTDYRFQPSKNRISEVDEYPSCRNQWSHLYTSVEASTTKALRPASYSTKTSDKIQRKDGHRYSSQLGKRKMCEIDDRPSLRNQRSCLHTSEQETTLKTPRRASPCSTKPAVKTPRKYSDRNDTQIVKSATKKRERKDWCKSDMKAGIKRVDQRARRSSSFSSSSRNVSRGKTSTDEALGYKQLENISLLEPDKVALELGLADKRFIKLLEMGNLSDDRLRLIVKTLANVSSSTYDHIKRGLLRKVYNTNFLENGSYLITFISGLRITFQSSQDEDFLKQLTKVLREIIITINVQSIMQKLLTLINALDATVQGIVEKCQDPNEMEEHRNSLNHIIDTCISRVTRKANNIEEGPPDVFAEISVLPSKEDLLQNETFLRVNREKGSYESLHDYLDVQFRLMREDFVQPLRASLQDCFSHKRVDNIYKKIHILPHGYIDPSPSVGVVFRVQFDTSPLKHVRWKYSKRLRPGTLVLLFTDDLKYMVYGTVVDRDIKALQKGIVGLHFISSTKDVHSLMSEEYQMVESPAFFKEYEPILESLRRFNRMENPENFPFIKYLVYAETAVSPPYYLTVLKNEMYTLGSPTFCLESTDVASSSKLNCPTSPSCDTTSPIHIPELDEEYALESKQVKGSEILYDFSPLLQNNADTGDRFRGERKLPAKRLVDKIERIAPVFDLDKWPTAQDLGLDESQRKAIHLALTKELAIIQGPPGTGKTHVGYKLVQLLLQNGDKRHNSTSNSQILIICYTNHALDQFLEGILSTSGKHIKRASDMIRVGSRSKSEILKKHSLREIKRDILLRVNSGRKEISRFISMANRKLIYARKRFKEVHNLLETIESRTCIYSEDVLFRNGCMTSNQKDTLHAGYCTPNRPIMLQWLDVFNVSGSVKNSVRQISVQETEEAEPGEIISDDEVDPVLMEYNEAYAEVYEGPAWTKKQKVHEACFSIMNDYTLDTCKLEIDLENNALKDFWETIHPKGIPHIIQKVRRELQDVDNVLESSKVQNVWSLSISDRWKLYRAWVTHFHQSVRKQVIELQREYEDELALHKEIQSEENFQVLRHAKIIGLTTTGSALCQKTLEKLQPQIIIVEEAAECMESHIISSLTESTQHLILIGDHQQLKPRPAVYALAKKYKLEVSLFERLINNKLPYVCLQEQHRMRPEFAKLLVPDFYDRLDNHVSVLNIEPVRGVKQSLFFVTHTQAESNEFEKSPSNKHEADFIVALHRYLLQQGYDSQDITILTAYSGQANHLRKLMKTKDDPNTTSKAKIPDGNNCNKTLDKESPISARITTVDNFQGEENKIILLSLVRSNEEGKIGFMETSNRVCVALSRAKEGFYAIGDFSLYRKKSDLWRKLTDKLYQEKNMGDALNLCCPNHPDTITKVQCKEDFNKVPEGGCRLLCQTRLRCGHTCPRMCHSDDMKHEYQVCNETCRKKMCSRAHRCKKPCYSHKNCGPCSTKVEKVMPKCAHKQMVPCHIPETHFPCKERCEKVLPCGHICQRKCGEECTTPSSCRSLVRVTLKCGHEVQTSCNIGKNAACSVPCEASLQNCDHQCSGTCGECMQGRLHKACTAQCGRILLCGHECNMPCAKSCPPCFKRCEIRCIHNRCTRKCSKICRECAEPCGWSCKHHKCSRLCFEICDREPCNEPCEDSLPCGHPCMGLCGEQHPKLCRICDKHKVQDILEWYSDEENDSDARLVMLTDCEHVFERNFLDRWMAVEQESDTRSIQLKVCPICRKPLYSTQRYGNIFKQKLRDVQTVRERILRETRSPLFLEQKRNLIAQLEDRKRKVSSELGIRLLNEVKKCKTSYILRSLQGISLSLIKIDQLDRQFCQINDEITQFDYNIEDVLFLDENFIPSVSDVREDILKLKMWLSKKRTLSEYQSDQLVKEVQRLTLAGSLFQILISIISQFKGNPVENKEEMDRLTEHGNEAMGGFKQINTRHPPTEETLESVTRLISSLKQYSGPDTESLKLVVKAMDFGPQSHWYKCPNGHIYCVTECGMPMEESVCPECQEVIGGENHRLRSDNQEVDINVLMDT</sequence>
<dbReference type="GO" id="GO:0002376">
    <property type="term" value="P:immune system process"/>
    <property type="evidence" value="ECO:0007669"/>
    <property type="project" value="UniProtKB-KW"/>
</dbReference>
<organism evidence="10 11">
    <name type="scientific">Lingula anatina</name>
    <name type="common">Brachiopod</name>
    <name type="synonym">Lingula unguis</name>
    <dbReference type="NCBI Taxonomy" id="7574"/>
    <lineage>
        <taxon>Eukaryota</taxon>
        <taxon>Metazoa</taxon>
        <taxon>Spiralia</taxon>
        <taxon>Lophotrochozoa</taxon>
        <taxon>Brachiopoda</taxon>
        <taxon>Linguliformea</taxon>
        <taxon>Lingulata</taxon>
        <taxon>Lingulida</taxon>
        <taxon>Linguloidea</taxon>
        <taxon>Lingulidae</taxon>
        <taxon>Lingula</taxon>
    </lineage>
</organism>
<dbReference type="Pfam" id="PF13086">
    <property type="entry name" value="AAA_11"/>
    <property type="match status" value="2"/>
</dbReference>
<dbReference type="CDD" id="cd06008">
    <property type="entry name" value="NF-X1-zinc-finger"/>
    <property type="match status" value="1"/>
</dbReference>
<evidence type="ECO:0000259" key="9">
    <source>
        <dbReference type="PROSITE" id="PS51981"/>
    </source>
</evidence>
<dbReference type="GeneID" id="106167577"/>
<feature type="region of interest" description="Disordered" evidence="8">
    <location>
        <begin position="349"/>
        <end position="387"/>
    </location>
</feature>
<dbReference type="RefSeq" id="XP_013401833.1">
    <property type="nucleotide sequence ID" value="XM_013546379.1"/>
</dbReference>
<feature type="compositionally biased region" description="Polar residues" evidence="8">
    <location>
        <begin position="142"/>
        <end position="161"/>
    </location>
</feature>
<feature type="region of interest" description="Disordered" evidence="8">
    <location>
        <begin position="23"/>
        <end position="84"/>
    </location>
</feature>
<reference evidence="11" key="1">
    <citation type="submission" date="2025-08" db="UniProtKB">
        <authorList>
            <consortium name="RefSeq"/>
        </authorList>
    </citation>
    <scope>IDENTIFICATION</scope>
    <source>
        <tissue evidence="11">Gonads</tissue>
    </source>
</reference>
<dbReference type="Pfam" id="PF25396">
    <property type="entry name" value="ZNFX1"/>
    <property type="match status" value="1"/>
</dbReference>
<feature type="compositionally biased region" description="Basic and acidic residues" evidence="8">
    <location>
        <begin position="167"/>
        <end position="211"/>
    </location>
</feature>
<evidence type="ECO:0000256" key="1">
    <source>
        <dbReference type="ARBA" id="ARBA00004496"/>
    </source>
</evidence>
<evidence type="ECO:0000313" key="10">
    <source>
        <dbReference type="Proteomes" id="UP000085678"/>
    </source>
</evidence>
<evidence type="ECO:0000256" key="5">
    <source>
        <dbReference type="ARBA" id="ARBA00022771"/>
    </source>
</evidence>
<evidence type="ECO:0000256" key="3">
    <source>
        <dbReference type="ARBA" id="ARBA00022723"/>
    </source>
</evidence>
<evidence type="ECO:0000256" key="8">
    <source>
        <dbReference type="SAM" id="MobiDB-lite"/>
    </source>
</evidence>
<feature type="domain" description="RZ-type" evidence="9">
    <location>
        <begin position="2222"/>
        <end position="2294"/>
    </location>
</feature>
<dbReference type="PANTHER" id="PTHR10887">
    <property type="entry name" value="DNA2/NAM7 HELICASE FAMILY"/>
    <property type="match status" value="1"/>
</dbReference>
<dbReference type="SUPFAM" id="SSF57850">
    <property type="entry name" value="RING/U-box"/>
    <property type="match status" value="1"/>
</dbReference>
<feature type="region of interest" description="Disordered" evidence="8">
    <location>
        <begin position="413"/>
        <end position="439"/>
    </location>
</feature>
<evidence type="ECO:0000256" key="6">
    <source>
        <dbReference type="ARBA" id="ARBA00022833"/>
    </source>
</evidence>
<evidence type="ECO:0000256" key="4">
    <source>
        <dbReference type="ARBA" id="ARBA00022737"/>
    </source>
</evidence>
<dbReference type="GO" id="GO:0031048">
    <property type="term" value="P:regulatory ncRNA-mediated heterochromatin formation"/>
    <property type="evidence" value="ECO:0007669"/>
    <property type="project" value="TreeGrafter"/>
</dbReference>
<feature type="region of interest" description="Disordered" evidence="8">
    <location>
        <begin position="309"/>
        <end position="328"/>
    </location>
</feature>
<proteinExistence type="predicted"/>
<evidence type="ECO:0000256" key="2">
    <source>
        <dbReference type="ARBA" id="ARBA00022490"/>
    </source>
</evidence>
<dbReference type="OrthoDB" id="2423195at2759"/>
<dbReference type="SUPFAM" id="SSF52540">
    <property type="entry name" value="P-loop containing nucleoside triphosphate hydrolases"/>
    <property type="match status" value="1"/>
</dbReference>
<keyword evidence="10" id="KW-1185">Reference proteome</keyword>
<dbReference type="PANTHER" id="PTHR10887:SF341">
    <property type="entry name" value="NFX1-TYPE ZINC FINGER-CONTAINING PROTEIN 1"/>
    <property type="match status" value="1"/>
</dbReference>
<feature type="compositionally biased region" description="Polar residues" evidence="8">
    <location>
        <begin position="121"/>
        <end position="135"/>
    </location>
</feature>
<dbReference type="InterPro" id="IPR041677">
    <property type="entry name" value="DNA2/NAM7_AAA_11"/>
</dbReference>
<keyword evidence="2" id="KW-0963">Cytoplasm</keyword>
<dbReference type="InterPro" id="IPR045055">
    <property type="entry name" value="DNA2/NAM7-like"/>
</dbReference>
<dbReference type="InParanoid" id="A0A1S3IUT2"/>
<dbReference type="InterPro" id="IPR057373">
    <property type="entry name" value="ZNFX1"/>
</dbReference>
<gene>
    <name evidence="11" type="primary">LOC106167577</name>
</gene>
<dbReference type="GO" id="GO:0004386">
    <property type="term" value="F:helicase activity"/>
    <property type="evidence" value="ECO:0007669"/>
    <property type="project" value="InterPro"/>
</dbReference>
<accession>A0A1S3IUT2</accession>
<dbReference type="InterPro" id="IPR046439">
    <property type="entry name" value="ZF_RZ_dom"/>
</dbReference>
<name>A0A1S3IUT2_LINAN</name>
<evidence type="ECO:0000313" key="11">
    <source>
        <dbReference type="RefSeq" id="XP_013401833.1"/>
    </source>
</evidence>
<feature type="compositionally biased region" description="Basic and acidic residues" evidence="8">
    <location>
        <begin position="36"/>
        <end position="63"/>
    </location>
</feature>
<dbReference type="InterPro" id="IPR027417">
    <property type="entry name" value="P-loop_NTPase"/>
</dbReference>
<keyword evidence="4" id="KW-0677">Repeat</keyword>
<dbReference type="SMART" id="SM00438">
    <property type="entry name" value="ZnF_NFX"/>
    <property type="match status" value="8"/>
</dbReference>
<protein>
    <submittedName>
        <fullName evidence="11">NFX1-type zinc finger-containing protein 1-like</fullName>
    </submittedName>
</protein>
<dbReference type="KEGG" id="lak:106167577"/>
<dbReference type="GO" id="GO:0031380">
    <property type="term" value="C:nuclear RNA-directed RNA polymerase complex"/>
    <property type="evidence" value="ECO:0007669"/>
    <property type="project" value="TreeGrafter"/>
</dbReference>
<keyword evidence="5" id="KW-0863">Zinc-finger</keyword>
<feature type="compositionally biased region" description="Basic and acidic residues" evidence="8">
    <location>
        <begin position="315"/>
        <end position="326"/>
    </location>
</feature>
<dbReference type="CDD" id="cd18808">
    <property type="entry name" value="SF1_C_Upf1"/>
    <property type="match status" value="1"/>
</dbReference>
<dbReference type="InterPro" id="IPR047187">
    <property type="entry name" value="SF1_C_Upf1"/>
</dbReference>
<dbReference type="GO" id="GO:0005737">
    <property type="term" value="C:cytoplasm"/>
    <property type="evidence" value="ECO:0007669"/>
    <property type="project" value="UniProtKB-SubCell"/>
</dbReference>
<dbReference type="Gene3D" id="3.40.50.300">
    <property type="entry name" value="P-loop containing nucleotide triphosphate hydrolases"/>
    <property type="match status" value="3"/>
</dbReference>
<dbReference type="InterPro" id="IPR000967">
    <property type="entry name" value="Znf_NFX1"/>
</dbReference>
<dbReference type="Pfam" id="PF20173">
    <property type="entry name" value="ZnF_RZ-type"/>
    <property type="match status" value="1"/>
</dbReference>
<dbReference type="Pfam" id="PF13087">
    <property type="entry name" value="AAA_12"/>
    <property type="match status" value="1"/>
</dbReference>
<keyword evidence="3" id="KW-0479">Metal-binding</keyword>
<dbReference type="PROSITE" id="PS51981">
    <property type="entry name" value="ZF_RZ"/>
    <property type="match status" value="1"/>
</dbReference>
<feature type="compositionally biased region" description="Low complexity" evidence="8">
    <location>
        <begin position="422"/>
        <end position="434"/>
    </location>
</feature>
<dbReference type="Proteomes" id="UP000085678">
    <property type="component" value="Unplaced"/>
</dbReference>
<feature type="region of interest" description="Disordered" evidence="8">
    <location>
        <begin position="121"/>
        <end position="261"/>
    </location>
</feature>
<evidence type="ECO:0000256" key="7">
    <source>
        <dbReference type="ARBA" id="ARBA00022859"/>
    </source>
</evidence>
<comment type="subcellular location">
    <subcellularLocation>
        <location evidence="1">Cytoplasm</location>
    </subcellularLocation>
</comment>
<keyword evidence="7" id="KW-0391">Immunity</keyword>
<keyword evidence="6" id="KW-0862">Zinc</keyword>
<dbReference type="FunCoup" id="A0A1S3IUT2">
    <property type="interactions" value="3"/>
</dbReference>